<dbReference type="InterPro" id="IPR050469">
    <property type="entry name" value="Diguanylate_Cyclase"/>
</dbReference>
<dbReference type="PANTHER" id="PTHR45138:SF9">
    <property type="entry name" value="DIGUANYLATE CYCLASE DGCM-RELATED"/>
    <property type="match status" value="1"/>
</dbReference>
<dbReference type="InterPro" id="IPR043128">
    <property type="entry name" value="Rev_trsase/Diguanyl_cyclase"/>
</dbReference>
<feature type="domain" description="GGDEF" evidence="7">
    <location>
        <begin position="164"/>
        <end position="316"/>
    </location>
</feature>
<evidence type="ECO:0000256" key="4">
    <source>
        <dbReference type="ARBA" id="ARBA00034247"/>
    </source>
</evidence>
<dbReference type="InterPro" id="IPR001789">
    <property type="entry name" value="Sig_transdc_resp-reg_receiver"/>
</dbReference>
<dbReference type="Gene3D" id="3.40.50.2300">
    <property type="match status" value="1"/>
</dbReference>
<dbReference type="EC" id="2.7.7.65" evidence="3"/>
<sequence length="331" mass="35751">MERATTILIVDDDVSAVRALSKAISGLGQVLFATQGDAAMELARQQQPDLILLDAQMPGISGFEVCRILKGDPSTSSIPVIFVTAHTEASMEEEGLELGAVDFIGKPIRPAIVAARVKTHLHLKLAMDRLNRQAQTDGMTGLANRRALDQSIEREWQSVLRTQRAFSLLLLDIDFFKRYNDHYGHLMGDECLSAVARVLARCAERPMDLAARYGGEEFAIVLPETTRDGACRVADKVIENVRALNIAHATSELGVVTVSVGVASFDAQSAGWSLLNHVSANPPGLLFSAAQLLSVADRALYAAKQSGRNSSRFEAIEARALDAPDNPTNSS</sequence>
<dbReference type="PROSITE" id="PS50887">
    <property type="entry name" value="GGDEF"/>
    <property type="match status" value="1"/>
</dbReference>
<evidence type="ECO:0000313" key="8">
    <source>
        <dbReference type="EMBL" id="SFE06840.1"/>
    </source>
</evidence>
<dbReference type="InterPro" id="IPR011006">
    <property type="entry name" value="CheY-like_superfamily"/>
</dbReference>
<dbReference type="GO" id="GO:0000160">
    <property type="term" value="P:phosphorelay signal transduction system"/>
    <property type="evidence" value="ECO:0007669"/>
    <property type="project" value="InterPro"/>
</dbReference>
<dbReference type="GO" id="GO:0005886">
    <property type="term" value="C:plasma membrane"/>
    <property type="evidence" value="ECO:0007669"/>
    <property type="project" value="UniProtKB-SubCell"/>
</dbReference>
<evidence type="ECO:0000259" key="6">
    <source>
        <dbReference type="PROSITE" id="PS50110"/>
    </source>
</evidence>
<dbReference type="CDD" id="cd01949">
    <property type="entry name" value="GGDEF"/>
    <property type="match status" value="1"/>
</dbReference>
<evidence type="ECO:0000256" key="2">
    <source>
        <dbReference type="ARBA" id="ARBA00004533"/>
    </source>
</evidence>
<dbReference type="FunFam" id="3.30.70.270:FF:000001">
    <property type="entry name" value="Diguanylate cyclase domain protein"/>
    <property type="match status" value="1"/>
</dbReference>
<keyword evidence="5" id="KW-0597">Phosphoprotein</keyword>
<comment type="cofactor">
    <cofactor evidence="1">
        <name>Mg(2+)</name>
        <dbReference type="ChEBI" id="CHEBI:18420"/>
    </cofactor>
</comment>
<organism evidence="8 9">
    <name type="scientific">Pseudomonas straminea</name>
    <dbReference type="NCBI Taxonomy" id="47882"/>
    <lineage>
        <taxon>Bacteria</taxon>
        <taxon>Pseudomonadati</taxon>
        <taxon>Pseudomonadota</taxon>
        <taxon>Gammaproteobacteria</taxon>
        <taxon>Pseudomonadales</taxon>
        <taxon>Pseudomonadaceae</taxon>
        <taxon>Phytopseudomonas</taxon>
    </lineage>
</organism>
<feature type="modified residue" description="4-aspartylphosphate" evidence="5">
    <location>
        <position position="54"/>
    </location>
</feature>
<dbReference type="InterPro" id="IPR029787">
    <property type="entry name" value="Nucleotide_cyclase"/>
</dbReference>
<dbReference type="Proteomes" id="UP000243950">
    <property type="component" value="Unassembled WGS sequence"/>
</dbReference>
<dbReference type="GO" id="GO:0052621">
    <property type="term" value="F:diguanylate cyclase activity"/>
    <property type="evidence" value="ECO:0007669"/>
    <property type="project" value="UniProtKB-EC"/>
</dbReference>
<dbReference type="SUPFAM" id="SSF52172">
    <property type="entry name" value="CheY-like"/>
    <property type="match status" value="1"/>
</dbReference>
<evidence type="ECO:0000256" key="5">
    <source>
        <dbReference type="PROSITE-ProRule" id="PRU00169"/>
    </source>
</evidence>
<dbReference type="PROSITE" id="PS50110">
    <property type="entry name" value="RESPONSE_REGULATORY"/>
    <property type="match status" value="1"/>
</dbReference>
<dbReference type="GO" id="GO:0043709">
    <property type="term" value="P:cell adhesion involved in single-species biofilm formation"/>
    <property type="evidence" value="ECO:0007669"/>
    <property type="project" value="TreeGrafter"/>
</dbReference>
<evidence type="ECO:0000256" key="3">
    <source>
        <dbReference type="ARBA" id="ARBA00012528"/>
    </source>
</evidence>
<dbReference type="NCBIfam" id="TIGR00254">
    <property type="entry name" value="GGDEF"/>
    <property type="match status" value="1"/>
</dbReference>
<feature type="domain" description="Response regulatory" evidence="6">
    <location>
        <begin position="6"/>
        <end position="121"/>
    </location>
</feature>
<dbReference type="SMART" id="SM00448">
    <property type="entry name" value="REC"/>
    <property type="match status" value="1"/>
</dbReference>
<dbReference type="Pfam" id="PF00990">
    <property type="entry name" value="GGDEF"/>
    <property type="match status" value="1"/>
</dbReference>
<accession>A0A1I1XN27</accession>
<dbReference type="InterPro" id="IPR000160">
    <property type="entry name" value="GGDEF_dom"/>
</dbReference>
<name>A0A1I1XN27_PSEOC</name>
<dbReference type="GO" id="GO:1902201">
    <property type="term" value="P:negative regulation of bacterial-type flagellum-dependent cell motility"/>
    <property type="evidence" value="ECO:0007669"/>
    <property type="project" value="TreeGrafter"/>
</dbReference>
<proteinExistence type="predicted"/>
<evidence type="ECO:0000313" key="9">
    <source>
        <dbReference type="Proteomes" id="UP000243950"/>
    </source>
</evidence>
<dbReference type="SUPFAM" id="SSF55073">
    <property type="entry name" value="Nucleotide cyclase"/>
    <property type="match status" value="1"/>
</dbReference>
<reference evidence="9" key="1">
    <citation type="submission" date="2016-10" db="EMBL/GenBank/DDBJ databases">
        <authorList>
            <person name="Varghese N."/>
            <person name="Submissions S."/>
        </authorList>
    </citation>
    <scope>NUCLEOTIDE SEQUENCE [LARGE SCALE GENOMIC DNA]</scope>
    <source>
        <strain evidence="9">JCM 2783</strain>
    </source>
</reference>
<dbReference type="Pfam" id="PF00072">
    <property type="entry name" value="Response_reg"/>
    <property type="match status" value="1"/>
</dbReference>
<dbReference type="SMART" id="SM00267">
    <property type="entry name" value="GGDEF"/>
    <property type="match status" value="1"/>
</dbReference>
<keyword evidence="9" id="KW-1185">Reference proteome</keyword>
<comment type="subcellular location">
    <subcellularLocation>
        <location evidence="2">Cell inner membrane</location>
    </subcellularLocation>
</comment>
<evidence type="ECO:0000259" key="7">
    <source>
        <dbReference type="PROSITE" id="PS50887"/>
    </source>
</evidence>
<evidence type="ECO:0000256" key="1">
    <source>
        <dbReference type="ARBA" id="ARBA00001946"/>
    </source>
</evidence>
<dbReference type="PANTHER" id="PTHR45138">
    <property type="entry name" value="REGULATORY COMPONENTS OF SENSORY TRANSDUCTION SYSTEM"/>
    <property type="match status" value="1"/>
</dbReference>
<dbReference type="EMBL" id="FOMO01000008">
    <property type="protein sequence ID" value="SFE06840.1"/>
    <property type="molecule type" value="Genomic_DNA"/>
</dbReference>
<dbReference type="Gene3D" id="3.30.70.270">
    <property type="match status" value="1"/>
</dbReference>
<gene>
    <name evidence="8" type="ORF">SAMN05216372_10817</name>
</gene>
<protein>
    <recommendedName>
        <fullName evidence="3">diguanylate cyclase</fullName>
        <ecNumber evidence="3">2.7.7.65</ecNumber>
    </recommendedName>
</protein>
<comment type="catalytic activity">
    <reaction evidence="4">
        <text>2 GTP = 3',3'-c-di-GMP + 2 diphosphate</text>
        <dbReference type="Rhea" id="RHEA:24898"/>
        <dbReference type="ChEBI" id="CHEBI:33019"/>
        <dbReference type="ChEBI" id="CHEBI:37565"/>
        <dbReference type="ChEBI" id="CHEBI:58805"/>
        <dbReference type="EC" id="2.7.7.65"/>
    </reaction>
</comment>
<dbReference type="RefSeq" id="WP_093505945.1">
    <property type="nucleotide sequence ID" value="NZ_BSSG01000008.1"/>
</dbReference>
<dbReference type="AlphaFoldDB" id="A0A1I1XN27"/>